<gene>
    <name evidence="1" type="ordered locus">Rmar_2282</name>
</gene>
<reference evidence="1 2" key="1">
    <citation type="journal article" date="2009" name="Stand. Genomic Sci.">
        <title>Complete genome sequence of Rhodothermus marinus type strain (R-10).</title>
        <authorList>
            <person name="Nolan M."/>
            <person name="Tindall B.J."/>
            <person name="Pomrenke H."/>
            <person name="Lapidus A."/>
            <person name="Copeland A."/>
            <person name="Glavina Del Rio T."/>
            <person name="Lucas S."/>
            <person name="Chen F."/>
            <person name="Tice H."/>
            <person name="Cheng J.F."/>
            <person name="Saunders E."/>
            <person name="Han C."/>
            <person name="Bruce D."/>
            <person name="Goodwin L."/>
            <person name="Chain P."/>
            <person name="Pitluck S."/>
            <person name="Ovchinikova G."/>
            <person name="Pati A."/>
            <person name="Ivanova N."/>
            <person name="Mavromatis K."/>
            <person name="Chen A."/>
            <person name="Palaniappan K."/>
            <person name="Land M."/>
            <person name="Hauser L."/>
            <person name="Chang Y.J."/>
            <person name="Jeffries C.D."/>
            <person name="Brettin T."/>
            <person name="Goker M."/>
            <person name="Bristow J."/>
            <person name="Eisen J.A."/>
            <person name="Markowitz V."/>
            <person name="Hugenholtz P."/>
            <person name="Kyrpides N.C."/>
            <person name="Klenk H.P."/>
            <person name="Detter J.C."/>
        </authorList>
    </citation>
    <scope>NUCLEOTIDE SEQUENCE [LARGE SCALE GENOMIC DNA]</scope>
    <source>
        <strain evidence="2">ATCC 43812 / DSM 4252 / R-10</strain>
    </source>
</reference>
<sequence length="146" mass="16447">MEPVSLPLNERLDLTRALLQKAARLLQQADQARRSQHWSEAAEQTLRALKAALRAFLIFHDVPLSEKAPLQRYWQCAVPLASSLELFANRTENLEELTAALADGHVPRVAEREAVLAAWYVARNTLHTVLGELPVSVWSDQTTNDR</sequence>
<evidence type="ECO:0000313" key="1">
    <source>
        <dbReference type="EMBL" id="ACY49161.1"/>
    </source>
</evidence>
<name>D0MED3_RHOM4</name>
<dbReference type="Proteomes" id="UP000002221">
    <property type="component" value="Chromosome"/>
</dbReference>
<dbReference type="KEGG" id="rmr:Rmar_2282"/>
<protein>
    <recommendedName>
        <fullName evidence="3">SAV-6107-like HEPN domain-containing protein</fullName>
    </recommendedName>
</protein>
<accession>D0MED3</accession>
<dbReference type="HOGENOM" id="CLU_1833646_0_0_10"/>
<proteinExistence type="predicted"/>
<organism evidence="1 2">
    <name type="scientific">Rhodothermus marinus (strain ATCC 43812 / DSM 4252 / R-10)</name>
    <name type="common">Rhodothermus obamensis</name>
    <dbReference type="NCBI Taxonomy" id="518766"/>
    <lineage>
        <taxon>Bacteria</taxon>
        <taxon>Pseudomonadati</taxon>
        <taxon>Rhodothermota</taxon>
        <taxon>Rhodothermia</taxon>
        <taxon>Rhodothermales</taxon>
        <taxon>Rhodothermaceae</taxon>
        <taxon>Rhodothermus</taxon>
    </lineage>
</organism>
<dbReference type="STRING" id="518766.Rmar_2282"/>
<evidence type="ECO:0000313" key="2">
    <source>
        <dbReference type="Proteomes" id="UP000002221"/>
    </source>
</evidence>
<dbReference type="AlphaFoldDB" id="D0MED3"/>
<dbReference type="RefSeq" id="WP_012844771.1">
    <property type="nucleotide sequence ID" value="NC_013501.1"/>
</dbReference>
<evidence type="ECO:0008006" key="3">
    <source>
        <dbReference type="Google" id="ProtNLM"/>
    </source>
</evidence>
<dbReference type="EMBL" id="CP001807">
    <property type="protein sequence ID" value="ACY49161.1"/>
    <property type="molecule type" value="Genomic_DNA"/>
</dbReference>
<keyword evidence="2" id="KW-1185">Reference proteome</keyword>